<dbReference type="Gene3D" id="3.40.30.10">
    <property type="entry name" value="Glutaredoxin"/>
    <property type="match status" value="1"/>
</dbReference>
<feature type="signal peptide" evidence="2">
    <location>
        <begin position="1"/>
        <end position="34"/>
    </location>
</feature>
<evidence type="ECO:0000256" key="1">
    <source>
        <dbReference type="PROSITE-ProRule" id="PRU00339"/>
    </source>
</evidence>
<dbReference type="InterPro" id="IPR019734">
    <property type="entry name" value="TPR_rpt"/>
</dbReference>
<dbReference type="Pfam" id="PF13432">
    <property type="entry name" value="TPR_16"/>
    <property type="match status" value="2"/>
</dbReference>
<proteinExistence type="predicted"/>
<dbReference type="SUPFAM" id="SSF52833">
    <property type="entry name" value="Thioredoxin-like"/>
    <property type="match status" value="1"/>
</dbReference>
<keyword evidence="1" id="KW-0802">TPR repeat</keyword>
<dbReference type="PANTHER" id="PTHR42852:SF1">
    <property type="entry name" value="THIOREDOXIN-LIKE PROTEIN YNEN"/>
    <property type="match status" value="1"/>
</dbReference>
<protein>
    <submittedName>
        <fullName evidence="4">AhpC/TSA family protein</fullName>
    </submittedName>
</protein>
<dbReference type="InterPro" id="IPR036249">
    <property type="entry name" value="Thioredoxin-like_sf"/>
</dbReference>
<dbReference type="CDD" id="cd02966">
    <property type="entry name" value="TlpA_like_family"/>
    <property type="match status" value="1"/>
</dbReference>
<accession>M1PBK6</accession>
<evidence type="ECO:0000256" key="2">
    <source>
        <dbReference type="SAM" id="SignalP"/>
    </source>
</evidence>
<keyword evidence="2" id="KW-0732">Signal</keyword>
<evidence type="ECO:0000313" key="5">
    <source>
        <dbReference type="Proteomes" id="UP000011721"/>
    </source>
</evidence>
<dbReference type="Pfam" id="PF00578">
    <property type="entry name" value="AhpC-TSA"/>
    <property type="match status" value="1"/>
</dbReference>
<dbReference type="RefSeq" id="WP_015402848.1">
    <property type="nucleotide sequence ID" value="NC_020304.1"/>
</dbReference>
<dbReference type="PANTHER" id="PTHR42852">
    <property type="entry name" value="THIOL:DISULFIDE INTERCHANGE PROTEIN DSBE"/>
    <property type="match status" value="1"/>
</dbReference>
<evidence type="ECO:0000259" key="3">
    <source>
        <dbReference type="PROSITE" id="PS51352"/>
    </source>
</evidence>
<feature type="repeat" description="TPR" evidence="1">
    <location>
        <begin position="309"/>
        <end position="342"/>
    </location>
</feature>
<dbReference type="eggNOG" id="COG1225">
    <property type="taxonomic scope" value="Bacteria"/>
</dbReference>
<dbReference type="PROSITE" id="PS51352">
    <property type="entry name" value="THIOREDOXIN_2"/>
    <property type="match status" value="1"/>
</dbReference>
<dbReference type="GO" id="GO:0016209">
    <property type="term" value="F:antioxidant activity"/>
    <property type="evidence" value="ECO:0007669"/>
    <property type="project" value="InterPro"/>
</dbReference>
<dbReference type="STRING" id="1167006.UWK_00569"/>
<dbReference type="OrthoDB" id="146908at2"/>
<keyword evidence="5" id="KW-1185">Reference proteome</keyword>
<gene>
    <name evidence="4" type="ordered locus">UWK_00569</name>
</gene>
<dbReference type="HOGENOM" id="CLU_733055_0_0_7"/>
<evidence type="ECO:0000313" key="4">
    <source>
        <dbReference type="EMBL" id="AGF77150.1"/>
    </source>
</evidence>
<dbReference type="PROSITE" id="PS50005">
    <property type="entry name" value="TPR"/>
    <property type="match status" value="3"/>
</dbReference>
<dbReference type="InterPro" id="IPR050553">
    <property type="entry name" value="Thioredoxin_ResA/DsbE_sf"/>
</dbReference>
<dbReference type="Gene3D" id="1.25.40.10">
    <property type="entry name" value="Tetratricopeptide repeat domain"/>
    <property type="match status" value="1"/>
</dbReference>
<feature type="domain" description="Thioredoxin" evidence="3">
    <location>
        <begin position="39"/>
        <end position="186"/>
    </location>
</feature>
<feature type="chain" id="PRO_5005688648" evidence="2">
    <location>
        <begin position="35"/>
        <end position="377"/>
    </location>
</feature>
<dbReference type="EMBL" id="CP003985">
    <property type="protein sequence ID" value="AGF77150.1"/>
    <property type="molecule type" value="Genomic_DNA"/>
</dbReference>
<dbReference type="SMART" id="SM00028">
    <property type="entry name" value="TPR"/>
    <property type="match status" value="5"/>
</dbReference>
<dbReference type="SUPFAM" id="SSF48452">
    <property type="entry name" value="TPR-like"/>
    <property type="match status" value="1"/>
</dbReference>
<sequence length="377" mass="42733">MTRKPHTRFFPRKKNLLIILFATFALLQSSISVPALKTLGVGTEAPDFELVDLNGKKQNFSSIRGDKQTILLFWASWSRQSEKALKEMEKLHIKYKDMGLSVVGINVERQTIDAKAMTDIQGIHDRLQITFPILIDRGLVSFHDYGVIAVPTTVILDKDRQIAFELSGFPLVGARDMIHFVAASIEGKEATVVLAEKTGYQPDKKAVRSWNMGVKALNSKRTYKSAEMWFKKAIQADPKFIQPYLSLGIFYQEQGKPPQAREQFQRVLQEQPDNVKALSQMGLSLLEEGSLASAREMLEKAIKADEAHTPSFYYLGYLTGREGDLKKAAELFTNAEEINPMDYRINVYRGMMFEEQNNLSEAARSYKNALKQLLNLQ</sequence>
<organism evidence="4 5">
    <name type="scientific">Desulfocapsa sulfexigens (strain DSM 10523 / SB164P1)</name>
    <dbReference type="NCBI Taxonomy" id="1167006"/>
    <lineage>
        <taxon>Bacteria</taxon>
        <taxon>Pseudomonadati</taxon>
        <taxon>Thermodesulfobacteriota</taxon>
        <taxon>Desulfobulbia</taxon>
        <taxon>Desulfobulbales</taxon>
        <taxon>Desulfocapsaceae</taxon>
        <taxon>Desulfocapsa</taxon>
    </lineage>
</organism>
<dbReference type="AlphaFoldDB" id="M1PBK6"/>
<name>M1PBK6_DESSD</name>
<dbReference type="InterPro" id="IPR013766">
    <property type="entry name" value="Thioredoxin_domain"/>
</dbReference>
<dbReference type="eggNOG" id="COG0457">
    <property type="taxonomic scope" value="Bacteria"/>
</dbReference>
<reference evidence="5" key="1">
    <citation type="journal article" date="2013" name="Stand. Genomic Sci.">
        <title>Complete genome sequence of Desulfocapsa sulfexigens, a marine deltaproteobacterium specialized in disproportionating inorganic sulfur compounds.</title>
        <authorList>
            <person name="Finster K.W."/>
            <person name="Kjeldsen K.U."/>
            <person name="Kube M."/>
            <person name="Reinhardt R."/>
            <person name="Mussmann M."/>
            <person name="Amann R."/>
            <person name="Schreiber L."/>
        </authorList>
    </citation>
    <scope>NUCLEOTIDE SEQUENCE [LARGE SCALE GENOMIC DNA]</scope>
    <source>
        <strain evidence="5">DSM 10523 / SB164P1</strain>
    </source>
</reference>
<dbReference type="InterPro" id="IPR011990">
    <property type="entry name" value="TPR-like_helical_dom_sf"/>
</dbReference>
<dbReference type="GO" id="GO:0006950">
    <property type="term" value="P:response to stress"/>
    <property type="evidence" value="ECO:0007669"/>
    <property type="project" value="UniProtKB-ARBA"/>
</dbReference>
<dbReference type="InterPro" id="IPR000866">
    <property type="entry name" value="AhpC/TSA"/>
</dbReference>
<feature type="repeat" description="TPR" evidence="1">
    <location>
        <begin position="275"/>
        <end position="308"/>
    </location>
</feature>
<dbReference type="Proteomes" id="UP000011721">
    <property type="component" value="Chromosome"/>
</dbReference>
<feature type="repeat" description="TPR" evidence="1">
    <location>
        <begin position="241"/>
        <end position="274"/>
    </location>
</feature>
<dbReference type="KEGG" id="dsf:UWK_00569"/>
<dbReference type="GO" id="GO:0016491">
    <property type="term" value="F:oxidoreductase activity"/>
    <property type="evidence" value="ECO:0007669"/>
    <property type="project" value="InterPro"/>
</dbReference>